<gene>
    <name evidence="1" type="ORF">BKG82_19005</name>
</gene>
<dbReference type="Pfam" id="PF10824">
    <property type="entry name" value="T7SS_ESX_EspC"/>
    <property type="match status" value="1"/>
</dbReference>
<dbReference type="AlphaFoldDB" id="A0A1S1LLW7"/>
<comment type="caution">
    <text evidence="1">The sequence shown here is derived from an EMBL/GenBank/DDBJ whole genome shotgun (WGS) entry which is preliminary data.</text>
</comment>
<dbReference type="Proteomes" id="UP000180043">
    <property type="component" value="Unassembled WGS sequence"/>
</dbReference>
<accession>A0A1S1LLW7</accession>
<evidence type="ECO:0008006" key="3">
    <source>
        <dbReference type="Google" id="ProtNLM"/>
    </source>
</evidence>
<reference evidence="1 2" key="1">
    <citation type="submission" date="2016-10" db="EMBL/GenBank/DDBJ databases">
        <title>Evaluation of Human, Veterinary and Environmental Mycobacterium chelonae Isolates by Core Genome Phylogenomic Analysis, Targeted Gene Comparison, and Anti-microbial Susceptibility Patterns: A Tale of Mistaken Identities.</title>
        <authorList>
            <person name="Fogelson S.B."/>
            <person name="Camus A.C."/>
            <person name="Lorenz W."/>
            <person name="Vasireddy R."/>
            <person name="Vasireddy S."/>
            <person name="Smith T."/>
            <person name="Brown-Elliott B.A."/>
            <person name="Wallace R.J.Jr."/>
            <person name="Hasan N.A."/>
            <person name="Reischl U."/>
            <person name="Sanchez S."/>
        </authorList>
    </citation>
    <scope>NUCLEOTIDE SEQUENCE [LARGE SCALE GENOMIC DNA]</scope>
    <source>
        <strain evidence="1 2">15515</strain>
    </source>
</reference>
<dbReference type="EMBL" id="MLIQ01000021">
    <property type="protein sequence ID" value="OHU52352.1"/>
    <property type="molecule type" value="Genomic_DNA"/>
</dbReference>
<sequence length="93" mass="9079">MVDPDGLRALAALCGDVADALTDAQTAPTAGPAGQGTAAAVAAGHDAVNTAAAALAARATSTGYKLRTADGVYRTTDAESGHNLAAIDRSIEV</sequence>
<evidence type="ECO:0000313" key="1">
    <source>
        <dbReference type="EMBL" id="OHU52352.1"/>
    </source>
</evidence>
<evidence type="ECO:0000313" key="2">
    <source>
        <dbReference type="Proteomes" id="UP000180043"/>
    </source>
</evidence>
<protein>
    <recommendedName>
        <fullName evidence="3">ESX-1 secretion-associated protein</fullName>
    </recommendedName>
</protein>
<name>A0A1S1LLW7_MYCCH</name>
<proteinExistence type="predicted"/>
<dbReference type="GO" id="GO:0009306">
    <property type="term" value="P:protein secretion"/>
    <property type="evidence" value="ECO:0007669"/>
    <property type="project" value="InterPro"/>
</dbReference>
<organism evidence="1 2">
    <name type="scientific">Mycobacteroides chelonae</name>
    <name type="common">Mycobacterium chelonae</name>
    <dbReference type="NCBI Taxonomy" id="1774"/>
    <lineage>
        <taxon>Bacteria</taxon>
        <taxon>Bacillati</taxon>
        <taxon>Actinomycetota</taxon>
        <taxon>Actinomycetes</taxon>
        <taxon>Mycobacteriales</taxon>
        <taxon>Mycobacteriaceae</taxon>
        <taxon>Mycobacteroides</taxon>
    </lineage>
</organism>
<dbReference type="InterPro" id="IPR022536">
    <property type="entry name" value="EspC"/>
</dbReference>